<dbReference type="Proteomes" id="UP001497644">
    <property type="component" value="Chromosome 9"/>
</dbReference>
<keyword evidence="3" id="KW-1185">Reference proteome</keyword>
<reference evidence="2" key="1">
    <citation type="submission" date="2024-04" db="EMBL/GenBank/DDBJ databases">
        <authorList>
            <consortium name="Molecular Ecology Group"/>
        </authorList>
    </citation>
    <scope>NUCLEOTIDE SEQUENCE</scope>
</reference>
<protein>
    <submittedName>
        <fullName evidence="2">Uncharacterized protein</fullName>
    </submittedName>
</protein>
<evidence type="ECO:0000313" key="2">
    <source>
        <dbReference type="EMBL" id="CAL1689828.1"/>
    </source>
</evidence>
<accession>A0AAV2PBH2</accession>
<evidence type="ECO:0000313" key="3">
    <source>
        <dbReference type="Proteomes" id="UP001497644"/>
    </source>
</evidence>
<organism evidence="2 3">
    <name type="scientific">Lasius platythorax</name>
    <dbReference type="NCBI Taxonomy" id="488582"/>
    <lineage>
        <taxon>Eukaryota</taxon>
        <taxon>Metazoa</taxon>
        <taxon>Ecdysozoa</taxon>
        <taxon>Arthropoda</taxon>
        <taxon>Hexapoda</taxon>
        <taxon>Insecta</taxon>
        <taxon>Pterygota</taxon>
        <taxon>Neoptera</taxon>
        <taxon>Endopterygota</taxon>
        <taxon>Hymenoptera</taxon>
        <taxon>Apocrita</taxon>
        <taxon>Aculeata</taxon>
        <taxon>Formicoidea</taxon>
        <taxon>Formicidae</taxon>
        <taxon>Formicinae</taxon>
        <taxon>Lasius</taxon>
        <taxon>Lasius</taxon>
    </lineage>
</organism>
<sequence>MLTRTALNPLSWNLRGSQIGVAAHELPPTDVYWLRLSPSSWRITDSFPFDSPVAFGATIVVDRARVPNENGNLAAIPRAPVYIYAIPFFHLLTSLRVLSCLSLFQCWRYGIAPNLFPRPATAKPTLYHEVSTTRGESGSLFAGNDTDRPDFVGLHPG</sequence>
<name>A0AAV2PBH2_9HYME</name>
<dbReference type="EMBL" id="OZ034832">
    <property type="protein sequence ID" value="CAL1689828.1"/>
    <property type="molecule type" value="Genomic_DNA"/>
</dbReference>
<dbReference type="AlphaFoldDB" id="A0AAV2PBH2"/>
<evidence type="ECO:0000256" key="1">
    <source>
        <dbReference type="SAM" id="MobiDB-lite"/>
    </source>
</evidence>
<proteinExistence type="predicted"/>
<feature type="region of interest" description="Disordered" evidence="1">
    <location>
        <begin position="135"/>
        <end position="157"/>
    </location>
</feature>
<gene>
    <name evidence="2" type="ORF">LPLAT_LOCUS14664</name>
</gene>